<feature type="region of interest" description="Disordered" evidence="1">
    <location>
        <begin position="55"/>
        <end position="115"/>
    </location>
</feature>
<protein>
    <submittedName>
        <fullName evidence="2">Uncharacterized protein</fullName>
    </submittedName>
</protein>
<sequence>MPRFSECEWVCGVNRRSDDVNISTVRRVARPLVGVLPMALAVACAGVAVAVPQPGVTQPVQPGINTPAPADEGRSELGDFDGPETLQKLAPERPESRPVPEYTTPPPPVVIEELH</sequence>
<evidence type="ECO:0000313" key="3">
    <source>
        <dbReference type="Proteomes" id="UP000074310"/>
    </source>
</evidence>
<accession>A0A147HSF3</accession>
<dbReference type="Proteomes" id="UP000074310">
    <property type="component" value="Unassembled WGS sequence"/>
</dbReference>
<feature type="non-terminal residue" evidence="2">
    <location>
        <position position="115"/>
    </location>
</feature>
<name>A0A147HSF3_9SPHN</name>
<comment type="caution">
    <text evidence="2">The sequence shown here is derived from an EMBL/GenBank/DDBJ whole genome shotgun (WGS) entry which is preliminary data.</text>
</comment>
<proteinExistence type="predicted"/>
<keyword evidence="3" id="KW-1185">Reference proteome</keyword>
<dbReference type="EMBL" id="LDTB01000151">
    <property type="protein sequence ID" value="KTT67799.1"/>
    <property type="molecule type" value="Genomic_DNA"/>
</dbReference>
<dbReference type="PATRIC" id="fig|869719.3.peg.846"/>
<evidence type="ECO:0000313" key="2">
    <source>
        <dbReference type="EMBL" id="KTT67799.1"/>
    </source>
</evidence>
<gene>
    <name evidence="2" type="ORF">NS334_16485</name>
</gene>
<reference evidence="2 3" key="1">
    <citation type="journal article" date="2016" name="Front. Microbiol.">
        <title>Genomic Resource of Rice Seed Associated Bacteria.</title>
        <authorList>
            <person name="Midha S."/>
            <person name="Bansal K."/>
            <person name="Sharma S."/>
            <person name="Kumar N."/>
            <person name="Patil P.P."/>
            <person name="Chaudhry V."/>
            <person name="Patil P.B."/>
        </authorList>
    </citation>
    <scope>NUCLEOTIDE SEQUENCE [LARGE SCALE GENOMIC DNA]</scope>
    <source>
        <strain evidence="2 3">NS334</strain>
    </source>
</reference>
<organism evidence="2 3">
    <name type="scientific">Sphingomonas endophytica</name>
    <dbReference type="NCBI Taxonomy" id="869719"/>
    <lineage>
        <taxon>Bacteria</taxon>
        <taxon>Pseudomonadati</taxon>
        <taxon>Pseudomonadota</taxon>
        <taxon>Alphaproteobacteria</taxon>
        <taxon>Sphingomonadales</taxon>
        <taxon>Sphingomonadaceae</taxon>
        <taxon>Sphingomonas</taxon>
    </lineage>
</organism>
<evidence type="ECO:0000256" key="1">
    <source>
        <dbReference type="SAM" id="MobiDB-lite"/>
    </source>
</evidence>
<dbReference type="AlphaFoldDB" id="A0A147HSF3"/>